<sequence>MGQLFSSICHCWSTSFNQQPQPTNSEPDERTPLIFDPPQPRPPPQPIPDTAQQLADEAAANKIVDDTVRCLVHVYSQAPFSHLSIDHQVPDSSHTPDGSTGTWRAYDPPICPPISPEIRRLRLGYDQPSSSDISSQNTGLNQKCSYHSLKTMVNHSLRTVTPASTRTNPASNLSSPADIEGSNYQNLPEPTNASDTQYDTITSFQTALDDTPALDQSFGSLPDSRPPRRPDFVGQLWPDLPMASEPAEGGEYLTDDPKALQALYDSGYRLPDPGPIFVDL</sequence>
<gene>
    <name evidence="2" type="ORF">CROQUDRAFT_75258</name>
</gene>
<feature type="compositionally biased region" description="Pro residues" evidence="1">
    <location>
        <begin position="35"/>
        <end position="47"/>
    </location>
</feature>
<evidence type="ECO:0000313" key="2">
    <source>
        <dbReference type="EMBL" id="KAG0148603.1"/>
    </source>
</evidence>
<dbReference type="AlphaFoldDB" id="A0A9P6NM89"/>
<feature type="compositionally biased region" description="Polar residues" evidence="1">
    <location>
        <begin position="182"/>
        <end position="194"/>
    </location>
</feature>
<comment type="caution">
    <text evidence="2">The sequence shown here is derived from an EMBL/GenBank/DDBJ whole genome shotgun (WGS) entry which is preliminary data.</text>
</comment>
<accession>A0A9P6NM89</accession>
<reference evidence="2" key="1">
    <citation type="submission" date="2013-11" db="EMBL/GenBank/DDBJ databases">
        <title>Genome sequence of the fusiform rust pathogen reveals effectors for host alternation and coevolution with pine.</title>
        <authorList>
            <consortium name="DOE Joint Genome Institute"/>
            <person name="Smith K."/>
            <person name="Pendleton A."/>
            <person name="Kubisiak T."/>
            <person name="Anderson C."/>
            <person name="Salamov A."/>
            <person name="Aerts A."/>
            <person name="Riley R."/>
            <person name="Clum A."/>
            <person name="Lindquist E."/>
            <person name="Ence D."/>
            <person name="Campbell M."/>
            <person name="Kronenberg Z."/>
            <person name="Feau N."/>
            <person name="Dhillon B."/>
            <person name="Hamelin R."/>
            <person name="Burleigh J."/>
            <person name="Smith J."/>
            <person name="Yandell M."/>
            <person name="Nelson C."/>
            <person name="Grigoriev I."/>
            <person name="Davis J."/>
        </authorList>
    </citation>
    <scope>NUCLEOTIDE SEQUENCE</scope>
    <source>
        <strain evidence="2">G11</strain>
    </source>
</reference>
<name>A0A9P6NM89_9BASI</name>
<feature type="region of interest" description="Disordered" evidence="1">
    <location>
        <begin position="85"/>
        <end position="109"/>
    </location>
</feature>
<evidence type="ECO:0000256" key="1">
    <source>
        <dbReference type="SAM" id="MobiDB-lite"/>
    </source>
</evidence>
<dbReference type="EMBL" id="MU167235">
    <property type="protein sequence ID" value="KAG0148603.1"/>
    <property type="molecule type" value="Genomic_DNA"/>
</dbReference>
<feature type="region of interest" description="Disordered" evidence="1">
    <location>
        <begin position="15"/>
        <end position="51"/>
    </location>
</feature>
<feature type="compositionally biased region" description="Polar residues" evidence="1">
    <location>
        <begin position="15"/>
        <end position="25"/>
    </location>
</feature>
<organism evidence="2 3">
    <name type="scientific">Cronartium quercuum f. sp. fusiforme G11</name>
    <dbReference type="NCBI Taxonomy" id="708437"/>
    <lineage>
        <taxon>Eukaryota</taxon>
        <taxon>Fungi</taxon>
        <taxon>Dikarya</taxon>
        <taxon>Basidiomycota</taxon>
        <taxon>Pucciniomycotina</taxon>
        <taxon>Pucciniomycetes</taxon>
        <taxon>Pucciniales</taxon>
        <taxon>Coleosporiaceae</taxon>
        <taxon>Cronartium</taxon>
    </lineage>
</organism>
<dbReference type="OrthoDB" id="2505396at2759"/>
<feature type="compositionally biased region" description="Polar residues" evidence="1">
    <location>
        <begin position="160"/>
        <end position="175"/>
    </location>
</feature>
<feature type="compositionally biased region" description="Polar residues" evidence="1">
    <location>
        <begin position="90"/>
        <end position="102"/>
    </location>
</feature>
<proteinExistence type="predicted"/>
<feature type="region of interest" description="Disordered" evidence="1">
    <location>
        <begin position="208"/>
        <end position="253"/>
    </location>
</feature>
<feature type="region of interest" description="Disordered" evidence="1">
    <location>
        <begin position="160"/>
        <end position="194"/>
    </location>
</feature>
<evidence type="ECO:0000313" key="3">
    <source>
        <dbReference type="Proteomes" id="UP000886653"/>
    </source>
</evidence>
<dbReference type="Proteomes" id="UP000886653">
    <property type="component" value="Unassembled WGS sequence"/>
</dbReference>
<protein>
    <submittedName>
        <fullName evidence="2">Uncharacterized protein</fullName>
    </submittedName>
</protein>
<keyword evidence="3" id="KW-1185">Reference proteome</keyword>